<keyword evidence="3" id="KW-0812">Transmembrane</keyword>
<dbReference type="InterPro" id="IPR051791">
    <property type="entry name" value="Pra-immunoreactive"/>
</dbReference>
<comment type="subcellular location">
    <subcellularLocation>
        <location evidence="1">Cell membrane</location>
        <topology evidence="1">Multi-pass membrane protein</topology>
    </subcellularLocation>
</comment>
<comment type="caution">
    <text evidence="7">The sequence shown here is derived from an EMBL/GenBank/DDBJ whole genome shotgun (WGS) entry which is preliminary data.</text>
</comment>
<evidence type="ECO:0000256" key="2">
    <source>
        <dbReference type="ARBA" id="ARBA00022475"/>
    </source>
</evidence>
<evidence type="ECO:0000313" key="7">
    <source>
        <dbReference type="EMBL" id="OGY09111.1"/>
    </source>
</evidence>
<proteinExistence type="predicted"/>
<keyword evidence="2" id="KW-1003">Cell membrane</keyword>
<dbReference type="Proteomes" id="UP000177967">
    <property type="component" value="Unassembled WGS sequence"/>
</dbReference>
<dbReference type="Pfam" id="PF06271">
    <property type="entry name" value="RDD"/>
    <property type="match status" value="1"/>
</dbReference>
<dbReference type="EMBL" id="MHBW01000016">
    <property type="protein sequence ID" value="OGY09111.1"/>
    <property type="molecule type" value="Genomic_DNA"/>
</dbReference>
<evidence type="ECO:0000256" key="3">
    <source>
        <dbReference type="ARBA" id="ARBA00022692"/>
    </source>
</evidence>
<dbReference type="InterPro" id="IPR010432">
    <property type="entry name" value="RDD"/>
</dbReference>
<evidence type="ECO:0000256" key="4">
    <source>
        <dbReference type="ARBA" id="ARBA00022989"/>
    </source>
</evidence>
<dbReference type="PANTHER" id="PTHR36115">
    <property type="entry name" value="PROLINE-RICH ANTIGEN HOMOLOG-RELATED"/>
    <property type="match status" value="1"/>
</dbReference>
<evidence type="ECO:0000259" key="6">
    <source>
        <dbReference type="Pfam" id="PF06271"/>
    </source>
</evidence>
<keyword evidence="4" id="KW-1133">Transmembrane helix</keyword>
<organism evidence="7 8">
    <name type="scientific">Candidatus Blackburnbacteria bacterium RIFCSPHIGHO2_01_FULL_43_15b</name>
    <dbReference type="NCBI Taxonomy" id="1797513"/>
    <lineage>
        <taxon>Bacteria</taxon>
        <taxon>Candidatus Blackburniibacteriota</taxon>
    </lineage>
</organism>
<name>A0A1G1V1B0_9BACT</name>
<dbReference type="GO" id="GO:0005886">
    <property type="term" value="C:plasma membrane"/>
    <property type="evidence" value="ECO:0007669"/>
    <property type="project" value="UniProtKB-SubCell"/>
</dbReference>
<protein>
    <recommendedName>
        <fullName evidence="6">RDD domain-containing protein</fullName>
    </recommendedName>
</protein>
<accession>A0A1G1V1B0</accession>
<reference evidence="7 8" key="1">
    <citation type="journal article" date="2016" name="Nat. Commun.">
        <title>Thousands of microbial genomes shed light on interconnected biogeochemical processes in an aquifer system.</title>
        <authorList>
            <person name="Anantharaman K."/>
            <person name="Brown C.T."/>
            <person name="Hug L.A."/>
            <person name="Sharon I."/>
            <person name="Castelle C.J."/>
            <person name="Probst A.J."/>
            <person name="Thomas B.C."/>
            <person name="Singh A."/>
            <person name="Wilkins M.J."/>
            <person name="Karaoz U."/>
            <person name="Brodie E.L."/>
            <person name="Williams K.H."/>
            <person name="Hubbard S.S."/>
            <person name="Banfield J.F."/>
        </authorList>
    </citation>
    <scope>NUCLEOTIDE SEQUENCE [LARGE SCALE GENOMIC DNA]</scope>
</reference>
<feature type="domain" description="RDD" evidence="6">
    <location>
        <begin position="2"/>
        <end position="81"/>
    </location>
</feature>
<sequence length="115" mass="13082">MLFWLVYILYGSLFIWKSGHTPGKKLLKLKVVNSSYQPVSFDVALFRESIGKLLSGLIFNLGNLWVIINGKRQAWYDKLAKTFVVKTDNTGALIPITEEEKVTRGQKVTFGILYP</sequence>
<evidence type="ECO:0000256" key="1">
    <source>
        <dbReference type="ARBA" id="ARBA00004651"/>
    </source>
</evidence>
<evidence type="ECO:0000256" key="5">
    <source>
        <dbReference type="ARBA" id="ARBA00023136"/>
    </source>
</evidence>
<dbReference type="AlphaFoldDB" id="A0A1G1V1B0"/>
<dbReference type="PANTHER" id="PTHR36115:SF4">
    <property type="entry name" value="MEMBRANE PROTEIN"/>
    <property type="match status" value="1"/>
</dbReference>
<gene>
    <name evidence="7" type="ORF">A2782_00115</name>
</gene>
<keyword evidence="5" id="KW-0472">Membrane</keyword>
<evidence type="ECO:0000313" key="8">
    <source>
        <dbReference type="Proteomes" id="UP000177967"/>
    </source>
</evidence>